<sequence length="194" mass="19865">MTYSAVRVRETPGESGSGRTGVAVIVFGIAVAGWVSFGRHLFGLGGDLTVIYAATLGVIFAILLVLVGLAIRRSDLRGFTTRPITHAMLISSGLSAFLLGLTIPDNTPEGLQTIVSGPNEPALGIAIGIANPLGVVGIATGIIALVLAVKESRGRITLVESWDDDEAAGLKRASESTQDSDSAHTAATSASPSL</sequence>
<keyword evidence="4" id="KW-1185">Reference proteome</keyword>
<dbReference type="RefSeq" id="WP_205030345.1">
    <property type="nucleotide sequence ID" value="NZ_BMZU01000001.1"/>
</dbReference>
<feature type="transmembrane region" description="Helical" evidence="2">
    <location>
        <begin position="20"/>
        <end position="37"/>
    </location>
</feature>
<organism evidence="3 4">
    <name type="scientific">Salinibacterium amurskyense</name>
    <dbReference type="NCBI Taxonomy" id="205941"/>
    <lineage>
        <taxon>Bacteria</taxon>
        <taxon>Bacillati</taxon>
        <taxon>Actinomycetota</taxon>
        <taxon>Actinomycetes</taxon>
        <taxon>Micrococcales</taxon>
        <taxon>Microbacteriaceae</taxon>
        <taxon>Salinibacterium</taxon>
    </lineage>
</organism>
<feature type="transmembrane region" description="Helical" evidence="2">
    <location>
        <begin position="83"/>
        <end position="103"/>
    </location>
</feature>
<accession>A0A2M9D9Y1</accession>
<evidence type="ECO:0000256" key="2">
    <source>
        <dbReference type="SAM" id="Phobius"/>
    </source>
</evidence>
<dbReference type="AlphaFoldDB" id="A0A2M9D9Y1"/>
<dbReference type="Proteomes" id="UP000231742">
    <property type="component" value="Unassembled WGS sequence"/>
</dbReference>
<gene>
    <name evidence="3" type="ORF">CLV85_1737</name>
</gene>
<reference evidence="3 4" key="1">
    <citation type="submission" date="2017-11" db="EMBL/GenBank/DDBJ databases">
        <title>Genomic Encyclopedia of Archaeal and Bacterial Type Strains, Phase II (KMG-II): From Individual Species to Whole Genera.</title>
        <authorList>
            <person name="Goeker M."/>
        </authorList>
    </citation>
    <scope>NUCLEOTIDE SEQUENCE [LARGE SCALE GENOMIC DNA]</scope>
    <source>
        <strain evidence="3 4">DSM 16400</strain>
    </source>
</reference>
<feature type="transmembrane region" description="Helical" evidence="2">
    <location>
        <begin position="49"/>
        <end position="71"/>
    </location>
</feature>
<keyword evidence="2" id="KW-0812">Transmembrane</keyword>
<evidence type="ECO:0000256" key="1">
    <source>
        <dbReference type="SAM" id="MobiDB-lite"/>
    </source>
</evidence>
<feature type="region of interest" description="Disordered" evidence="1">
    <location>
        <begin position="168"/>
        <end position="194"/>
    </location>
</feature>
<keyword evidence="2" id="KW-0472">Membrane</keyword>
<dbReference type="EMBL" id="PGFH01000001">
    <property type="protein sequence ID" value="PJJ82535.1"/>
    <property type="molecule type" value="Genomic_DNA"/>
</dbReference>
<evidence type="ECO:0000313" key="3">
    <source>
        <dbReference type="EMBL" id="PJJ82535.1"/>
    </source>
</evidence>
<keyword evidence="2" id="KW-1133">Transmembrane helix</keyword>
<protein>
    <submittedName>
        <fullName evidence="3">Uncharacterized protein</fullName>
    </submittedName>
</protein>
<name>A0A2M9D9Y1_9MICO</name>
<feature type="transmembrane region" description="Helical" evidence="2">
    <location>
        <begin position="123"/>
        <end position="149"/>
    </location>
</feature>
<comment type="caution">
    <text evidence="3">The sequence shown here is derived from an EMBL/GenBank/DDBJ whole genome shotgun (WGS) entry which is preliminary data.</text>
</comment>
<feature type="compositionally biased region" description="Low complexity" evidence="1">
    <location>
        <begin position="176"/>
        <end position="194"/>
    </location>
</feature>
<proteinExistence type="predicted"/>
<evidence type="ECO:0000313" key="4">
    <source>
        <dbReference type="Proteomes" id="UP000231742"/>
    </source>
</evidence>